<dbReference type="InterPro" id="IPR058626">
    <property type="entry name" value="MdtA-like_b-barrel"/>
</dbReference>
<dbReference type="GO" id="GO:0005886">
    <property type="term" value="C:plasma membrane"/>
    <property type="evidence" value="ECO:0007669"/>
    <property type="project" value="TreeGrafter"/>
</dbReference>
<dbReference type="Pfam" id="PF25876">
    <property type="entry name" value="HH_MFP_RND"/>
    <property type="match status" value="1"/>
</dbReference>
<dbReference type="AlphaFoldDB" id="A0A4U0ZE54"/>
<evidence type="ECO:0000259" key="5">
    <source>
        <dbReference type="Pfam" id="PF25944"/>
    </source>
</evidence>
<organism evidence="7 8">
    <name type="scientific">Alteromonas portus</name>
    <dbReference type="NCBI Taxonomy" id="2565549"/>
    <lineage>
        <taxon>Bacteria</taxon>
        <taxon>Pseudomonadati</taxon>
        <taxon>Pseudomonadota</taxon>
        <taxon>Gammaproteobacteria</taxon>
        <taxon>Alteromonadales</taxon>
        <taxon>Alteromonadaceae</taxon>
        <taxon>Alteromonas/Salinimonas group</taxon>
        <taxon>Alteromonas</taxon>
    </lineage>
</organism>
<evidence type="ECO:0000256" key="1">
    <source>
        <dbReference type="ARBA" id="ARBA00004519"/>
    </source>
</evidence>
<dbReference type="PANTHER" id="PTHR30158">
    <property type="entry name" value="ACRA/E-RELATED COMPONENT OF DRUG EFFLUX TRANSPORTER"/>
    <property type="match status" value="1"/>
</dbReference>
<name>A0A4U0ZE54_9ALTE</name>
<comment type="similarity">
    <text evidence="2">Belongs to the membrane fusion protein (MFP) (TC 8.A.1) family.</text>
</comment>
<accession>A0A4U0ZE54</accession>
<dbReference type="NCBIfam" id="TIGR01730">
    <property type="entry name" value="RND_mfp"/>
    <property type="match status" value="1"/>
</dbReference>
<evidence type="ECO:0000259" key="6">
    <source>
        <dbReference type="Pfam" id="PF25967"/>
    </source>
</evidence>
<dbReference type="InterPro" id="IPR058627">
    <property type="entry name" value="MdtA-like_C"/>
</dbReference>
<feature type="domain" description="Multidrug resistance protein MdtA-like C-terminal permuted SH3" evidence="6">
    <location>
        <begin position="275"/>
        <end position="336"/>
    </location>
</feature>
<dbReference type="GO" id="GO:0030313">
    <property type="term" value="C:cell envelope"/>
    <property type="evidence" value="ECO:0007669"/>
    <property type="project" value="UniProtKB-SubCell"/>
</dbReference>
<proteinExistence type="inferred from homology"/>
<evidence type="ECO:0000313" key="8">
    <source>
        <dbReference type="Proteomes" id="UP000305471"/>
    </source>
</evidence>
<reference evidence="7 8" key="1">
    <citation type="submission" date="2019-04" db="EMBL/GenBank/DDBJ databases">
        <title>Alteromonas portus sp. nov., an alginate lyase-excreting marine bacterium.</title>
        <authorList>
            <person name="Huang H."/>
            <person name="Mo K."/>
            <person name="Bao S."/>
        </authorList>
    </citation>
    <scope>NUCLEOTIDE SEQUENCE [LARGE SCALE GENOMIC DNA]</scope>
    <source>
        <strain evidence="7 8">HB161718</strain>
    </source>
</reference>
<evidence type="ECO:0000259" key="4">
    <source>
        <dbReference type="Pfam" id="PF25876"/>
    </source>
</evidence>
<dbReference type="Gene3D" id="1.10.287.470">
    <property type="entry name" value="Helix hairpin bin"/>
    <property type="match status" value="1"/>
</dbReference>
<dbReference type="Gene3D" id="2.40.50.100">
    <property type="match status" value="1"/>
</dbReference>
<dbReference type="Gene3D" id="2.40.30.170">
    <property type="match status" value="1"/>
</dbReference>
<feature type="coiled-coil region" evidence="3">
    <location>
        <begin position="94"/>
        <end position="150"/>
    </location>
</feature>
<evidence type="ECO:0000313" key="7">
    <source>
        <dbReference type="EMBL" id="TKB04750.1"/>
    </source>
</evidence>
<keyword evidence="3" id="KW-0175">Coiled coil</keyword>
<dbReference type="GO" id="GO:0046677">
    <property type="term" value="P:response to antibiotic"/>
    <property type="evidence" value="ECO:0007669"/>
    <property type="project" value="TreeGrafter"/>
</dbReference>
<comment type="subcellular location">
    <subcellularLocation>
        <location evidence="1">Cell inner membrane</location>
        <topology evidence="1">Lipid-anchor</topology>
    </subcellularLocation>
</comment>
<evidence type="ECO:0000256" key="3">
    <source>
        <dbReference type="SAM" id="Coils"/>
    </source>
</evidence>
<comment type="caution">
    <text evidence="7">The sequence shown here is derived from an EMBL/GenBank/DDBJ whole genome shotgun (WGS) entry which is preliminary data.</text>
</comment>
<dbReference type="RefSeq" id="WP_136780575.1">
    <property type="nucleotide sequence ID" value="NZ_SWCO01000001.1"/>
</dbReference>
<feature type="domain" description="Multidrug resistance protein MdtA-like beta-barrel" evidence="5">
    <location>
        <begin position="190"/>
        <end position="272"/>
    </location>
</feature>
<dbReference type="InterPro" id="IPR006143">
    <property type="entry name" value="RND_pump_MFP"/>
</dbReference>
<keyword evidence="8" id="KW-1185">Reference proteome</keyword>
<evidence type="ECO:0000256" key="2">
    <source>
        <dbReference type="ARBA" id="ARBA00009477"/>
    </source>
</evidence>
<dbReference type="PANTHER" id="PTHR30158:SF23">
    <property type="entry name" value="MULTIDRUG RESISTANCE PROTEIN MEXA"/>
    <property type="match status" value="1"/>
</dbReference>
<dbReference type="GO" id="GO:0022857">
    <property type="term" value="F:transmembrane transporter activity"/>
    <property type="evidence" value="ECO:0007669"/>
    <property type="project" value="InterPro"/>
</dbReference>
<dbReference type="Pfam" id="PF25967">
    <property type="entry name" value="RND-MFP_C"/>
    <property type="match status" value="1"/>
</dbReference>
<dbReference type="SUPFAM" id="SSF111369">
    <property type="entry name" value="HlyD-like secretion proteins"/>
    <property type="match status" value="1"/>
</dbReference>
<dbReference type="Gene3D" id="2.40.420.20">
    <property type="match status" value="1"/>
</dbReference>
<dbReference type="PROSITE" id="PS51257">
    <property type="entry name" value="PROKAR_LIPOPROTEIN"/>
    <property type="match status" value="1"/>
</dbReference>
<sequence length="362" mass="40132">MSKKTLLAASILTVILTGCGHQEHEAHHSGPLEFNVSHPINKDTVLVKEYVSQIRAIQHIELRAMERGYLASTFVDEGQTVEKGSPMFKIVPTIYEAELKRAQAEAKAAQMELKNTKSLVNQNIVSPNELAVVEAEYQKAQAEVELAAAHLAFTDIKAPFTGKMDHLEARTGSLLDEGELLTTMSDLSQMWVYFNVPESEYLDYVQSGKANEGTSVRLKLANGTIYPYEGVIDTIEADFDNHTGTIEMRASFPNPDEMLRHGQTGNILVDVDYPNALVIPQKATFQILDQNYVYVLDADNTLTTRHIEIAAELPHVFLVSEGLKEDDTILLEGLRRVSNGDHIKPNLISSDDTLAELALQAE</sequence>
<feature type="domain" description="Multidrug resistance protein MdtA-like alpha-helical hairpin" evidence="4">
    <location>
        <begin position="95"/>
        <end position="151"/>
    </location>
</feature>
<dbReference type="Pfam" id="PF25944">
    <property type="entry name" value="Beta-barrel_RND"/>
    <property type="match status" value="1"/>
</dbReference>
<protein>
    <submittedName>
        <fullName evidence="7">Efflux RND transporter periplasmic adaptor subunit</fullName>
    </submittedName>
</protein>
<dbReference type="InterPro" id="IPR058624">
    <property type="entry name" value="MdtA-like_HH"/>
</dbReference>
<dbReference type="Proteomes" id="UP000305471">
    <property type="component" value="Unassembled WGS sequence"/>
</dbReference>
<dbReference type="EMBL" id="SWCO01000001">
    <property type="protein sequence ID" value="TKB04750.1"/>
    <property type="molecule type" value="Genomic_DNA"/>
</dbReference>
<gene>
    <name evidence="7" type="ORF">E5672_01260</name>
</gene>
<dbReference type="OrthoDB" id="9816569at2"/>